<dbReference type="EMBL" id="MPUH01000011">
    <property type="protein sequence ID" value="OMJ95472.1"/>
    <property type="molecule type" value="Genomic_DNA"/>
</dbReference>
<dbReference type="Proteomes" id="UP000187209">
    <property type="component" value="Unassembled WGS sequence"/>
</dbReference>
<proteinExistence type="predicted"/>
<dbReference type="SUPFAM" id="SSF81606">
    <property type="entry name" value="PP2C-like"/>
    <property type="match status" value="1"/>
</dbReference>
<dbReference type="AlphaFoldDB" id="A0A1R2D2K0"/>
<evidence type="ECO:0000313" key="2">
    <source>
        <dbReference type="Proteomes" id="UP000187209"/>
    </source>
</evidence>
<reference evidence="1 2" key="1">
    <citation type="submission" date="2016-11" db="EMBL/GenBank/DDBJ databases">
        <title>The macronuclear genome of Stentor coeruleus: a giant cell with tiny introns.</title>
        <authorList>
            <person name="Slabodnick M."/>
            <person name="Ruby J.G."/>
            <person name="Reiff S.B."/>
            <person name="Swart E.C."/>
            <person name="Gosai S."/>
            <person name="Prabakaran S."/>
            <person name="Witkowska E."/>
            <person name="Larue G.E."/>
            <person name="Fisher S."/>
            <person name="Freeman R.M."/>
            <person name="Gunawardena J."/>
            <person name="Chu W."/>
            <person name="Stover N.A."/>
            <person name="Gregory B.D."/>
            <person name="Nowacki M."/>
            <person name="Derisi J."/>
            <person name="Roy S.W."/>
            <person name="Marshall W.F."/>
            <person name="Sood P."/>
        </authorList>
    </citation>
    <scope>NUCLEOTIDE SEQUENCE [LARGE SCALE GENOMIC DNA]</scope>
    <source>
        <strain evidence="1">WM001</strain>
    </source>
</reference>
<protein>
    <submittedName>
        <fullName evidence="1">Uncharacterized protein</fullName>
    </submittedName>
</protein>
<name>A0A1R2D2K0_9CILI</name>
<organism evidence="1 2">
    <name type="scientific">Stentor coeruleus</name>
    <dbReference type="NCBI Taxonomy" id="5963"/>
    <lineage>
        <taxon>Eukaryota</taxon>
        <taxon>Sar</taxon>
        <taxon>Alveolata</taxon>
        <taxon>Ciliophora</taxon>
        <taxon>Postciliodesmatophora</taxon>
        <taxon>Heterotrichea</taxon>
        <taxon>Heterotrichida</taxon>
        <taxon>Stentoridae</taxon>
        <taxon>Stentor</taxon>
    </lineage>
</organism>
<sequence length="272" mass="30737">MTGLLAPIGRSKALTPMRYKSAGRKSPKNLTKSHRINKDLSLSPYNRKIKRPKCSTNASCQSIREEHTEINDVIFSWNCKTSENKFRIIRPCIILKPDLAEGVKMFGLCDSDDKDSASLISSTFVDIISQQPKIFLTPKHSLKEAYMKTLKDMVSQQNVLAKHDFTVVFLHKQKLCCLNIGQCGLIICRRTIKGWEASKFTGKSVFEKKLEESEKILIISNGSLFNSVSTEDMAKVASKYWEMRNPNIASWEIIELAKTTPCPICLVLFLGI</sequence>
<gene>
    <name evidence="1" type="ORF">SteCoe_1063</name>
</gene>
<evidence type="ECO:0000313" key="1">
    <source>
        <dbReference type="EMBL" id="OMJ95472.1"/>
    </source>
</evidence>
<dbReference type="InterPro" id="IPR036457">
    <property type="entry name" value="PPM-type-like_dom_sf"/>
</dbReference>
<comment type="caution">
    <text evidence="1">The sequence shown here is derived from an EMBL/GenBank/DDBJ whole genome shotgun (WGS) entry which is preliminary data.</text>
</comment>
<keyword evidence="2" id="KW-1185">Reference proteome</keyword>
<accession>A0A1R2D2K0</accession>